<name>A0A9Q3GP95_9BASI</name>
<evidence type="ECO:0000313" key="3">
    <source>
        <dbReference type="Proteomes" id="UP000765509"/>
    </source>
</evidence>
<accession>A0A9Q3GP95</accession>
<dbReference type="EMBL" id="AVOT02003626">
    <property type="protein sequence ID" value="MBW0474072.1"/>
    <property type="molecule type" value="Genomic_DNA"/>
</dbReference>
<comment type="caution">
    <text evidence="2">The sequence shown here is derived from an EMBL/GenBank/DDBJ whole genome shotgun (WGS) entry which is preliminary data.</text>
</comment>
<protein>
    <recommendedName>
        <fullName evidence="1">Retrovirus-related Pol polyprotein from transposon TNT 1-94-like beta-barrel domain-containing protein</fullName>
    </recommendedName>
</protein>
<proteinExistence type="predicted"/>
<organism evidence="2 3">
    <name type="scientific">Austropuccinia psidii MF-1</name>
    <dbReference type="NCBI Taxonomy" id="1389203"/>
    <lineage>
        <taxon>Eukaryota</taxon>
        <taxon>Fungi</taxon>
        <taxon>Dikarya</taxon>
        <taxon>Basidiomycota</taxon>
        <taxon>Pucciniomycotina</taxon>
        <taxon>Pucciniomycetes</taxon>
        <taxon>Pucciniales</taxon>
        <taxon>Sphaerophragmiaceae</taxon>
        <taxon>Austropuccinia</taxon>
    </lineage>
</organism>
<gene>
    <name evidence="2" type="ORF">O181_013787</name>
</gene>
<dbReference type="Proteomes" id="UP000765509">
    <property type="component" value="Unassembled WGS sequence"/>
</dbReference>
<reference evidence="2" key="1">
    <citation type="submission" date="2021-03" db="EMBL/GenBank/DDBJ databases">
        <title>Draft genome sequence of rust myrtle Austropuccinia psidii MF-1, a brazilian biotype.</title>
        <authorList>
            <person name="Quecine M.C."/>
            <person name="Pachon D.M.R."/>
            <person name="Bonatelli M.L."/>
            <person name="Correr F.H."/>
            <person name="Franceschini L.M."/>
            <person name="Leite T.F."/>
            <person name="Margarido G.R.A."/>
            <person name="Almeida C.A."/>
            <person name="Ferrarezi J.A."/>
            <person name="Labate C.A."/>
        </authorList>
    </citation>
    <scope>NUCLEOTIDE SEQUENCE</scope>
    <source>
        <strain evidence="2">MF-1</strain>
    </source>
</reference>
<evidence type="ECO:0000313" key="2">
    <source>
        <dbReference type="EMBL" id="MBW0474072.1"/>
    </source>
</evidence>
<dbReference type="Pfam" id="PF22936">
    <property type="entry name" value="Pol_BBD"/>
    <property type="match status" value="1"/>
</dbReference>
<dbReference type="OrthoDB" id="3251181at2759"/>
<keyword evidence="3" id="KW-1185">Reference proteome</keyword>
<dbReference type="InterPro" id="IPR054722">
    <property type="entry name" value="PolX-like_BBD"/>
</dbReference>
<dbReference type="AlphaFoldDB" id="A0A9Q3GP95"/>
<evidence type="ECO:0000259" key="1">
    <source>
        <dbReference type="Pfam" id="PF22936"/>
    </source>
</evidence>
<sequence length="142" mass="15469">MCTSHTKQEFFVENPHLKPPCRNNKPRAQDNQHVYAHLSTAQALVTGNSSSTFPSDLIIDCGATHHIFNSKEMFSSLQVTPSLIVCAGDMSSSLSAEGTGTVSIFCNKQTHTPTDCLYVPKINCNLISLLGLGHNNVTIHQK</sequence>
<feature type="domain" description="Retrovirus-related Pol polyprotein from transposon TNT 1-94-like beta-barrel" evidence="1">
    <location>
        <begin position="58"/>
        <end position="132"/>
    </location>
</feature>